<organism evidence="2">
    <name type="scientific">Menopon gallinae</name>
    <name type="common">poultry shaft louse</name>
    <dbReference type="NCBI Taxonomy" id="328185"/>
    <lineage>
        <taxon>Eukaryota</taxon>
        <taxon>Metazoa</taxon>
        <taxon>Ecdysozoa</taxon>
        <taxon>Arthropoda</taxon>
        <taxon>Hexapoda</taxon>
        <taxon>Insecta</taxon>
        <taxon>Pterygota</taxon>
        <taxon>Neoptera</taxon>
        <taxon>Paraneoptera</taxon>
        <taxon>Psocodea</taxon>
        <taxon>Troctomorpha</taxon>
        <taxon>Phthiraptera</taxon>
        <taxon>Amblycera</taxon>
        <taxon>Menoponidae</taxon>
        <taxon>Menopon</taxon>
    </lineage>
</organism>
<gene>
    <name evidence="2" type="ORF">PYX00_001222</name>
</gene>
<evidence type="ECO:0000313" key="2">
    <source>
        <dbReference type="EMBL" id="KAL0279725.1"/>
    </source>
</evidence>
<proteinExistence type="predicted"/>
<comment type="caution">
    <text evidence="2">The sequence shown here is derived from an EMBL/GenBank/DDBJ whole genome shotgun (WGS) entry which is preliminary data.</text>
</comment>
<name>A0AAW2IBQ0_9NEOP</name>
<accession>A0AAW2IBQ0</accession>
<reference evidence="2" key="1">
    <citation type="journal article" date="2024" name="Gigascience">
        <title>Chromosome-level genome of the poultry shaft louse Menopon gallinae provides insight into the host-switching and adaptive evolution of parasitic lice.</title>
        <authorList>
            <person name="Xu Y."/>
            <person name="Ma L."/>
            <person name="Liu S."/>
            <person name="Liang Y."/>
            <person name="Liu Q."/>
            <person name="He Z."/>
            <person name="Tian L."/>
            <person name="Duan Y."/>
            <person name="Cai W."/>
            <person name="Li H."/>
            <person name="Song F."/>
        </authorList>
    </citation>
    <scope>NUCLEOTIDE SEQUENCE</scope>
    <source>
        <strain evidence="2">Cailab_2023a</strain>
    </source>
</reference>
<dbReference type="EMBL" id="JARGDH010000001">
    <property type="protein sequence ID" value="KAL0279725.1"/>
    <property type="molecule type" value="Genomic_DNA"/>
</dbReference>
<protein>
    <submittedName>
        <fullName evidence="2">Uncharacterized protein</fullName>
    </submittedName>
</protein>
<feature type="region of interest" description="Disordered" evidence="1">
    <location>
        <begin position="121"/>
        <end position="153"/>
    </location>
</feature>
<dbReference type="AlphaFoldDB" id="A0AAW2IBQ0"/>
<evidence type="ECO:0000256" key="1">
    <source>
        <dbReference type="SAM" id="MobiDB-lite"/>
    </source>
</evidence>
<sequence length="208" mass="24101">MTSEMPSRRDLLELCRGLDQGTSKIGRVFSAGLRRALRIVIPSKIRYVHHHHTHVVVMKPQKSPDAKYHHLHYYPEGSKRSKGVNHHFYIPIAPPAEDDVEDESMTKYAVAHPKDVKSDSYGKFPSVYEEPPPLTSPKKYERSAYDPEEDPDQYYEADPLFPVDAAGEYRPLTYDYELLKLQPKYLIHRKGPLFFPEAKPYRKGAYFP</sequence>